<reference evidence="4 5" key="1">
    <citation type="journal article" date="2015" name="Antonie Van Leeuwenhoek">
        <title>Prauserella endophytica sp. nov., an endophytic actinobacterium isolated from Tamarix taklamakanensis.</title>
        <authorList>
            <person name="Liu J.M."/>
            <person name="Habden X."/>
            <person name="Guo L."/>
            <person name="Tuo L."/>
            <person name="Jiang Z.K."/>
            <person name="Liu S.W."/>
            <person name="Liu X.F."/>
            <person name="Chen L."/>
            <person name="Li R.F."/>
            <person name="Zhang Y.Q."/>
            <person name="Sun C.H."/>
        </authorList>
    </citation>
    <scope>NUCLEOTIDE SEQUENCE [LARGE SCALE GENOMIC DNA]</scope>
    <source>
        <strain evidence="4 5">CGMCC 4.7182</strain>
    </source>
</reference>
<feature type="transmembrane region" description="Helical" evidence="2">
    <location>
        <begin position="222"/>
        <end position="242"/>
    </location>
</feature>
<gene>
    <name evidence="4" type="ORF">FCN18_37605</name>
</gene>
<name>A0ABY2RTZ2_9PSEU</name>
<evidence type="ECO:0000256" key="1">
    <source>
        <dbReference type="SAM" id="MobiDB-lite"/>
    </source>
</evidence>
<evidence type="ECO:0000313" key="5">
    <source>
        <dbReference type="Proteomes" id="UP000309992"/>
    </source>
</evidence>
<keyword evidence="2" id="KW-0472">Membrane</keyword>
<evidence type="ECO:0000256" key="3">
    <source>
        <dbReference type="SAM" id="SignalP"/>
    </source>
</evidence>
<feature type="region of interest" description="Disordered" evidence="1">
    <location>
        <begin position="143"/>
        <end position="212"/>
    </location>
</feature>
<keyword evidence="2" id="KW-1133">Transmembrane helix</keyword>
<evidence type="ECO:0000256" key="2">
    <source>
        <dbReference type="SAM" id="Phobius"/>
    </source>
</evidence>
<comment type="caution">
    <text evidence="4">The sequence shown here is derived from an EMBL/GenBank/DDBJ whole genome shotgun (WGS) entry which is preliminary data.</text>
</comment>
<dbReference type="EMBL" id="SWMS01000051">
    <property type="protein sequence ID" value="TKG58709.1"/>
    <property type="molecule type" value="Genomic_DNA"/>
</dbReference>
<evidence type="ECO:0008006" key="6">
    <source>
        <dbReference type="Google" id="ProtNLM"/>
    </source>
</evidence>
<evidence type="ECO:0000313" key="4">
    <source>
        <dbReference type="EMBL" id="TKG58709.1"/>
    </source>
</evidence>
<feature type="chain" id="PRO_5045542429" description="LPXTG cell wall anchor domain-containing protein" evidence="3">
    <location>
        <begin position="34"/>
        <end position="249"/>
    </location>
</feature>
<accession>A0ABY2RTZ2</accession>
<protein>
    <recommendedName>
        <fullName evidence="6">LPXTG cell wall anchor domain-containing protein</fullName>
    </recommendedName>
</protein>
<keyword evidence="3" id="KW-0732">Signal</keyword>
<sequence length="249" mass="25198">MPLTQRLPHRAVVVAALTAGLLVGSAVSASATAHEDPRAEIGEGNATTCEHAGLDGDLIDKGVLTYEGGKHNVDQYVTITDVPGNVTVTGIVVKGGDRHNVYEPGKRGLPTTPPWTDLRSPLNKGGNIPAISHWYVCGVETTTTTTTSTTTTETSTTETTTSETSTTTSESSSTETTTSESGDTATTTTTSSVAGGAGTSTSAAPVSPAGDSGDLASTGFGGAWLIGLGALLLVGGGVLVFLTRMRRSS</sequence>
<feature type="signal peptide" evidence="3">
    <location>
        <begin position="1"/>
        <end position="33"/>
    </location>
</feature>
<keyword evidence="2" id="KW-0812">Transmembrane</keyword>
<organism evidence="4 5">
    <name type="scientific">Prauserella endophytica</name>
    <dbReference type="NCBI Taxonomy" id="1592324"/>
    <lineage>
        <taxon>Bacteria</taxon>
        <taxon>Bacillati</taxon>
        <taxon>Actinomycetota</taxon>
        <taxon>Actinomycetes</taxon>
        <taxon>Pseudonocardiales</taxon>
        <taxon>Pseudonocardiaceae</taxon>
        <taxon>Prauserella</taxon>
        <taxon>Prauserella coralliicola group</taxon>
    </lineage>
</organism>
<keyword evidence="5" id="KW-1185">Reference proteome</keyword>
<feature type="compositionally biased region" description="Low complexity" evidence="1">
    <location>
        <begin position="143"/>
        <end position="203"/>
    </location>
</feature>
<dbReference type="Proteomes" id="UP000309992">
    <property type="component" value="Unassembled WGS sequence"/>
</dbReference>
<proteinExistence type="predicted"/>